<keyword evidence="2" id="KW-1185">Reference proteome</keyword>
<organism evidence="1 2">
    <name type="scientific">Phytohabitans houttuyneae</name>
    <dbReference type="NCBI Taxonomy" id="1076126"/>
    <lineage>
        <taxon>Bacteria</taxon>
        <taxon>Bacillati</taxon>
        <taxon>Actinomycetota</taxon>
        <taxon>Actinomycetes</taxon>
        <taxon>Micromonosporales</taxon>
        <taxon>Micromonosporaceae</taxon>
    </lineage>
</organism>
<dbReference type="InterPro" id="IPR025855">
    <property type="entry name" value="Replic_Relax"/>
</dbReference>
<gene>
    <name evidence="1" type="ORF">Phou_091340</name>
</gene>
<name>A0A6V8KM69_9ACTN</name>
<dbReference type="EMBL" id="BLPF01000004">
    <property type="protein sequence ID" value="GFJ84954.1"/>
    <property type="molecule type" value="Genomic_DNA"/>
</dbReference>
<evidence type="ECO:0000313" key="1">
    <source>
        <dbReference type="EMBL" id="GFJ84954.1"/>
    </source>
</evidence>
<comment type="caution">
    <text evidence="1">The sequence shown here is derived from an EMBL/GenBank/DDBJ whole genome shotgun (WGS) entry which is preliminary data.</text>
</comment>
<evidence type="ECO:0000313" key="2">
    <source>
        <dbReference type="Proteomes" id="UP000482800"/>
    </source>
</evidence>
<dbReference type="Proteomes" id="UP000482800">
    <property type="component" value="Unassembled WGS sequence"/>
</dbReference>
<protein>
    <submittedName>
        <fullName evidence="1">Uncharacterized protein</fullName>
    </submittedName>
</protein>
<dbReference type="Pfam" id="PF13814">
    <property type="entry name" value="Replic_Relax"/>
    <property type="match status" value="1"/>
</dbReference>
<accession>A0A6V8KM69</accession>
<sequence length="185" mass="19519">MPRPAAVRDATMRLAMSATLAHLLTVNGFFVALTGHARTTPGARLARWWNEARCRDACGKLVRPDGHGVWSDAGCAVPFWVEVDLGTEPLRRVAGKLGGYAALPPRRAYPVLFWLTSTTREANLHAHLSRDGVPDGLSVATAAADHATDAGGPAGAVWRLVGRPERVSLADLGAPVTDGGGPWDG</sequence>
<dbReference type="AlphaFoldDB" id="A0A6V8KM69"/>
<reference evidence="1 2" key="1">
    <citation type="submission" date="2020-03" db="EMBL/GenBank/DDBJ databases">
        <title>Whole genome shotgun sequence of Phytohabitans houttuyneae NBRC 108639.</title>
        <authorList>
            <person name="Komaki H."/>
            <person name="Tamura T."/>
        </authorList>
    </citation>
    <scope>NUCLEOTIDE SEQUENCE [LARGE SCALE GENOMIC DNA]</scope>
    <source>
        <strain evidence="1 2">NBRC 108639</strain>
    </source>
</reference>
<reference evidence="1 2" key="2">
    <citation type="submission" date="2020-03" db="EMBL/GenBank/DDBJ databases">
        <authorList>
            <person name="Ichikawa N."/>
            <person name="Kimura A."/>
            <person name="Kitahashi Y."/>
            <person name="Uohara A."/>
        </authorList>
    </citation>
    <scope>NUCLEOTIDE SEQUENCE [LARGE SCALE GENOMIC DNA]</scope>
    <source>
        <strain evidence="1 2">NBRC 108639</strain>
    </source>
</reference>
<proteinExistence type="predicted"/>